<organism evidence="1 2">
    <name type="scientific">Archangium violaceum Cb vi76</name>
    <dbReference type="NCBI Taxonomy" id="1406225"/>
    <lineage>
        <taxon>Bacteria</taxon>
        <taxon>Pseudomonadati</taxon>
        <taxon>Myxococcota</taxon>
        <taxon>Myxococcia</taxon>
        <taxon>Myxococcales</taxon>
        <taxon>Cystobacterineae</taxon>
        <taxon>Archangiaceae</taxon>
        <taxon>Archangium</taxon>
    </lineage>
</organism>
<gene>
    <name evidence="1" type="ORF">Q664_08505</name>
</gene>
<protein>
    <submittedName>
        <fullName evidence="1">Uncharacterized protein</fullName>
    </submittedName>
</protein>
<evidence type="ECO:0000313" key="1">
    <source>
        <dbReference type="EMBL" id="KFA93495.1"/>
    </source>
</evidence>
<sequence>MMIKMMVISTSGSRYPSTMPMPSAQKFGVIIMMTVMIVLAARLNTSVSRATSIMFCTQSALSLTSALINSPASPGKFASAASADSMAATDPLEKALNRVINWSRRSHNSVAPFHSCSPSLPSSTEIKIIGEAFSYQGKSSYQEATLRAPLLMPSHA</sequence>
<proteinExistence type="predicted"/>
<evidence type="ECO:0000313" key="2">
    <source>
        <dbReference type="Proteomes" id="UP000028547"/>
    </source>
</evidence>
<dbReference type="EMBL" id="JPMI01000048">
    <property type="protein sequence ID" value="KFA93495.1"/>
    <property type="molecule type" value="Genomic_DNA"/>
</dbReference>
<comment type="caution">
    <text evidence="1">The sequence shown here is derived from an EMBL/GenBank/DDBJ whole genome shotgun (WGS) entry which is preliminary data.</text>
</comment>
<dbReference type="Proteomes" id="UP000028547">
    <property type="component" value="Unassembled WGS sequence"/>
</dbReference>
<dbReference type="AlphaFoldDB" id="A0A084SYG0"/>
<reference evidence="1 2" key="1">
    <citation type="submission" date="2014-07" db="EMBL/GenBank/DDBJ databases">
        <title>Draft Genome Sequence of Gephyronic Acid Producer, Cystobacter violaceus Strain Cb vi76.</title>
        <authorList>
            <person name="Stevens D.C."/>
            <person name="Young J."/>
            <person name="Carmichael R."/>
            <person name="Tan J."/>
            <person name="Taylor R.E."/>
        </authorList>
    </citation>
    <scope>NUCLEOTIDE SEQUENCE [LARGE SCALE GENOMIC DNA]</scope>
    <source>
        <strain evidence="1 2">Cb vi76</strain>
    </source>
</reference>
<accession>A0A084SYG0</accession>
<name>A0A084SYG0_9BACT</name>